<dbReference type="AlphaFoldDB" id="A0A0R3T8M4"/>
<dbReference type="GO" id="GO:0008270">
    <property type="term" value="F:zinc ion binding"/>
    <property type="evidence" value="ECO:0007669"/>
    <property type="project" value="UniProtKB-KW"/>
</dbReference>
<dbReference type="GO" id="GO:0005737">
    <property type="term" value="C:cytoplasm"/>
    <property type="evidence" value="ECO:0007669"/>
    <property type="project" value="TreeGrafter"/>
</dbReference>
<sequence length="251" mass="28804">MEGICSDGSEESKYQFRYARLMRYLYPSSARLDDSPLFNLAYNDTCSFTWTGPKHIRQDIFECRTCGLMDSLCCCSECARVCHKGHDCRLKRTSPTAYCDCWEKCRCRSLISGHQDIRKDLFKRLLDYTDMVYLPNRLNDHLLVYLARRVVRQWKEQKQFKSMRRHGGGGGERNRSGAGEPEHDLDPPVFSRQALEIALDSKAAVASLLCDCNEHLNGDCGVRIARFVRSVARIYTGLMLSLAPDHNKKKS</sequence>
<dbReference type="PANTHER" id="PTHR46276:SF1">
    <property type="entry name" value="E3 UBIQUITIN-PROTEIN LIGASE UBR5"/>
    <property type="match status" value="1"/>
</dbReference>
<dbReference type="EMBL" id="UZAE01001987">
    <property type="protein sequence ID" value="VDN99270.1"/>
    <property type="molecule type" value="Genomic_DNA"/>
</dbReference>
<evidence type="ECO:0000256" key="3">
    <source>
        <dbReference type="ARBA" id="ARBA00022833"/>
    </source>
</evidence>
<evidence type="ECO:0000313" key="7">
    <source>
        <dbReference type="EMBL" id="VDN99270.1"/>
    </source>
</evidence>
<feature type="domain" description="UBR-type" evidence="6">
    <location>
        <begin position="44"/>
        <end position="112"/>
    </location>
</feature>
<proteinExistence type="predicted"/>
<evidence type="ECO:0000256" key="2">
    <source>
        <dbReference type="ARBA" id="ARBA00022771"/>
    </source>
</evidence>
<feature type="compositionally biased region" description="Basic and acidic residues" evidence="5">
    <location>
        <begin position="172"/>
        <end position="185"/>
    </location>
</feature>
<dbReference type="Proteomes" id="UP000278807">
    <property type="component" value="Unassembled WGS sequence"/>
</dbReference>
<dbReference type="GO" id="GO:0090263">
    <property type="term" value="P:positive regulation of canonical Wnt signaling pathway"/>
    <property type="evidence" value="ECO:0007669"/>
    <property type="project" value="TreeGrafter"/>
</dbReference>
<accession>A0A0R3T8M4</accession>
<dbReference type="STRING" id="102285.A0A0R3T8M4"/>
<evidence type="ECO:0000256" key="1">
    <source>
        <dbReference type="ARBA" id="ARBA00022723"/>
    </source>
</evidence>
<evidence type="ECO:0000313" key="8">
    <source>
        <dbReference type="Proteomes" id="UP000278807"/>
    </source>
</evidence>
<keyword evidence="1" id="KW-0479">Metal-binding</keyword>
<dbReference type="InterPro" id="IPR003126">
    <property type="entry name" value="Znf_UBR"/>
</dbReference>
<dbReference type="WBParaSite" id="HNAJ_0000341201-mRNA-1">
    <property type="protein sequence ID" value="HNAJ_0000341201-mRNA-1"/>
    <property type="gene ID" value="HNAJ_0000341201"/>
</dbReference>
<dbReference type="GO" id="GO:0000209">
    <property type="term" value="P:protein polyubiquitination"/>
    <property type="evidence" value="ECO:0007669"/>
    <property type="project" value="TreeGrafter"/>
</dbReference>
<name>A0A0R3T8M4_RODNA</name>
<dbReference type="GO" id="GO:0005634">
    <property type="term" value="C:nucleus"/>
    <property type="evidence" value="ECO:0007669"/>
    <property type="project" value="TreeGrafter"/>
</dbReference>
<dbReference type="SMART" id="SM00396">
    <property type="entry name" value="ZnF_UBR1"/>
    <property type="match status" value="1"/>
</dbReference>
<reference evidence="9" key="1">
    <citation type="submission" date="2017-02" db="UniProtKB">
        <authorList>
            <consortium name="WormBaseParasite"/>
        </authorList>
    </citation>
    <scope>IDENTIFICATION</scope>
</reference>
<protein>
    <submittedName>
        <fullName evidence="9">UBR-type domain-containing protein</fullName>
    </submittedName>
</protein>
<dbReference type="OrthoDB" id="298098at2759"/>
<dbReference type="GO" id="GO:0034450">
    <property type="term" value="F:ubiquitin-ubiquitin ligase activity"/>
    <property type="evidence" value="ECO:0007669"/>
    <property type="project" value="TreeGrafter"/>
</dbReference>
<keyword evidence="8" id="KW-1185">Reference proteome</keyword>
<gene>
    <name evidence="7" type="ORF">HNAJ_LOCUS3411</name>
</gene>
<organism evidence="9">
    <name type="scientific">Rodentolepis nana</name>
    <name type="common">Dwarf tapeworm</name>
    <name type="synonym">Hymenolepis nana</name>
    <dbReference type="NCBI Taxonomy" id="102285"/>
    <lineage>
        <taxon>Eukaryota</taxon>
        <taxon>Metazoa</taxon>
        <taxon>Spiralia</taxon>
        <taxon>Lophotrochozoa</taxon>
        <taxon>Platyhelminthes</taxon>
        <taxon>Cestoda</taxon>
        <taxon>Eucestoda</taxon>
        <taxon>Cyclophyllidea</taxon>
        <taxon>Hymenolepididae</taxon>
        <taxon>Rodentolepis</taxon>
    </lineage>
</organism>
<keyword evidence="2" id="KW-0863">Zinc-finger</keyword>
<reference evidence="7 8" key="2">
    <citation type="submission" date="2018-11" db="EMBL/GenBank/DDBJ databases">
        <authorList>
            <consortium name="Pathogen Informatics"/>
        </authorList>
    </citation>
    <scope>NUCLEOTIDE SEQUENCE [LARGE SCALE GENOMIC DNA]</scope>
</reference>
<evidence type="ECO:0000256" key="5">
    <source>
        <dbReference type="SAM" id="MobiDB-lite"/>
    </source>
</evidence>
<dbReference type="PROSITE" id="PS51157">
    <property type="entry name" value="ZF_UBR"/>
    <property type="match status" value="1"/>
</dbReference>
<feature type="zinc finger region" description="UBR-type" evidence="4">
    <location>
        <begin position="44"/>
        <end position="112"/>
    </location>
</feature>
<dbReference type="PANTHER" id="PTHR46276">
    <property type="entry name" value="E3 UBIQUITIN-PROTEIN LIGASE UBR5"/>
    <property type="match status" value="1"/>
</dbReference>
<evidence type="ECO:0000313" key="9">
    <source>
        <dbReference type="WBParaSite" id="HNAJ_0000341201-mRNA-1"/>
    </source>
</evidence>
<evidence type="ECO:0000259" key="6">
    <source>
        <dbReference type="PROSITE" id="PS51157"/>
    </source>
</evidence>
<feature type="region of interest" description="Disordered" evidence="5">
    <location>
        <begin position="159"/>
        <end position="185"/>
    </location>
</feature>
<evidence type="ECO:0000256" key="4">
    <source>
        <dbReference type="PROSITE-ProRule" id="PRU00508"/>
    </source>
</evidence>
<keyword evidence="3" id="KW-0862">Zinc</keyword>